<feature type="non-terminal residue" evidence="5">
    <location>
        <position position="170"/>
    </location>
</feature>
<dbReference type="Proteomes" id="UP000471082">
    <property type="component" value="Unassembled WGS sequence"/>
</dbReference>
<evidence type="ECO:0000256" key="4">
    <source>
        <dbReference type="ARBA" id="ARBA00023204"/>
    </source>
</evidence>
<dbReference type="PANTHER" id="PTHR10073">
    <property type="entry name" value="DNA MISMATCH REPAIR PROTEIN MLH, PMS, MUTL"/>
    <property type="match status" value="1"/>
</dbReference>
<dbReference type="Gene3D" id="3.30.565.10">
    <property type="entry name" value="Histidine kinase-like ATPase, C-terminal domain"/>
    <property type="match status" value="1"/>
</dbReference>
<dbReference type="GO" id="GO:0032300">
    <property type="term" value="C:mismatch repair complex"/>
    <property type="evidence" value="ECO:0007669"/>
    <property type="project" value="InterPro"/>
</dbReference>
<dbReference type="NCBIfam" id="TIGR00585">
    <property type="entry name" value="mutl"/>
    <property type="match status" value="1"/>
</dbReference>
<evidence type="ECO:0000256" key="3">
    <source>
        <dbReference type="ARBA" id="ARBA00022763"/>
    </source>
</evidence>
<gene>
    <name evidence="5" type="primary">mutL</name>
    <name evidence="5" type="ORF">G3W61_26325</name>
</gene>
<reference evidence="5 6" key="1">
    <citation type="submission" date="2019-11" db="EMBL/GenBank/DDBJ databases">
        <title>Genome-resolved metagenomics to study the prevalence of co-infection and intraspecific heterogeneity among plant pathogen metapopulations.</title>
        <authorList>
            <person name="Newberry E."/>
            <person name="Bhandari R."/>
            <person name="Kemble J."/>
            <person name="Sikora E."/>
            <person name="Potnis N."/>
        </authorList>
    </citation>
    <scope>NUCLEOTIDE SEQUENCE [LARGE SCALE GENOMIC DNA]</scope>
    <source>
        <strain evidence="5">Xp_Tom_Tuscaloosa_18b</strain>
    </source>
</reference>
<dbReference type="InterPro" id="IPR036890">
    <property type="entry name" value="HATPase_C_sf"/>
</dbReference>
<dbReference type="CDD" id="cd16926">
    <property type="entry name" value="HATPase_MutL-MLH-PMS-like"/>
    <property type="match status" value="1"/>
</dbReference>
<dbReference type="EMBL" id="JAAGYU010000913">
    <property type="protein sequence ID" value="NEL79742.1"/>
    <property type="molecule type" value="Genomic_DNA"/>
</dbReference>
<organism evidence="5 6">
    <name type="scientific">Xanthomonas perforans</name>
    <dbReference type="NCBI Taxonomy" id="442694"/>
    <lineage>
        <taxon>Bacteria</taxon>
        <taxon>Pseudomonadati</taxon>
        <taxon>Pseudomonadota</taxon>
        <taxon>Gammaproteobacteria</taxon>
        <taxon>Lysobacterales</taxon>
        <taxon>Lysobacteraceae</taxon>
        <taxon>Xanthomonas</taxon>
    </lineage>
</organism>
<dbReference type="FunFam" id="3.30.565.10:FF:000003">
    <property type="entry name" value="DNA mismatch repair endonuclease MutL"/>
    <property type="match status" value="1"/>
</dbReference>
<dbReference type="PROSITE" id="PS00058">
    <property type="entry name" value="DNA_MISMATCH_REPAIR_1"/>
    <property type="match status" value="1"/>
</dbReference>
<evidence type="ECO:0000256" key="1">
    <source>
        <dbReference type="ARBA" id="ARBA00006082"/>
    </source>
</evidence>
<protein>
    <recommendedName>
        <fullName evidence="2">DNA mismatch repair protein MutL</fullName>
    </recommendedName>
</protein>
<accession>A0A7X5N1U6</accession>
<comment type="similarity">
    <text evidence="1">Belongs to the DNA mismatch repair MutL/HexB family.</text>
</comment>
<dbReference type="GO" id="GO:0030983">
    <property type="term" value="F:mismatched DNA binding"/>
    <property type="evidence" value="ECO:0007669"/>
    <property type="project" value="InterPro"/>
</dbReference>
<dbReference type="GO" id="GO:0140664">
    <property type="term" value="F:ATP-dependent DNA damage sensor activity"/>
    <property type="evidence" value="ECO:0007669"/>
    <property type="project" value="InterPro"/>
</dbReference>
<dbReference type="SUPFAM" id="SSF55874">
    <property type="entry name" value="ATPase domain of HSP90 chaperone/DNA topoisomerase II/histidine kinase"/>
    <property type="match status" value="1"/>
</dbReference>
<keyword evidence="3" id="KW-0227">DNA damage</keyword>
<keyword evidence="4" id="KW-0234">DNA repair</keyword>
<dbReference type="Pfam" id="PF13589">
    <property type="entry name" value="HATPase_c_3"/>
    <property type="match status" value="1"/>
</dbReference>
<dbReference type="PANTHER" id="PTHR10073:SF12">
    <property type="entry name" value="DNA MISMATCH REPAIR PROTEIN MLH1"/>
    <property type="match status" value="1"/>
</dbReference>
<dbReference type="GO" id="GO:0016887">
    <property type="term" value="F:ATP hydrolysis activity"/>
    <property type="evidence" value="ECO:0007669"/>
    <property type="project" value="InterPro"/>
</dbReference>
<dbReference type="GO" id="GO:0006298">
    <property type="term" value="P:mismatch repair"/>
    <property type="evidence" value="ECO:0007669"/>
    <property type="project" value="InterPro"/>
</dbReference>
<evidence type="ECO:0000256" key="2">
    <source>
        <dbReference type="ARBA" id="ARBA00021975"/>
    </source>
</evidence>
<proteinExistence type="inferred from homology"/>
<evidence type="ECO:0000313" key="6">
    <source>
        <dbReference type="Proteomes" id="UP000471082"/>
    </source>
</evidence>
<dbReference type="InterPro" id="IPR014762">
    <property type="entry name" value="DNA_mismatch_repair_CS"/>
</dbReference>
<dbReference type="AlphaFoldDB" id="A0A7X5N1U6"/>
<comment type="caution">
    <text evidence="5">The sequence shown here is derived from an EMBL/GenBank/DDBJ whole genome shotgun (WGS) entry which is preliminary data.</text>
</comment>
<dbReference type="InterPro" id="IPR038973">
    <property type="entry name" value="MutL/Mlh/Pms-like"/>
</dbReference>
<dbReference type="InterPro" id="IPR002099">
    <property type="entry name" value="MutL/Mlh/PMS"/>
</dbReference>
<evidence type="ECO:0000313" key="5">
    <source>
        <dbReference type="EMBL" id="NEL79742.1"/>
    </source>
</evidence>
<dbReference type="GO" id="GO:0005524">
    <property type="term" value="F:ATP binding"/>
    <property type="evidence" value="ECO:0007669"/>
    <property type="project" value="InterPro"/>
</dbReference>
<sequence>MAIRQLPEILINQIAAGEVVERPASVVKELVENALDAGATRVDIELEEGGVRLIRIRDNGGGIAPDELPLAVSRHATSKIASLDDLETVATLGFRGEALPSIASVSRFTLISRRHDAEHGSALEIDGGRLSEVMPRAHAPGTTVEVRELFFNVPARRKFLRAERTELGHI</sequence>
<name>A0A7X5N1U6_XANPE</name>